<keyword evidence="5" id="KW-0675">Receptor</keyword>
<feature type="compositionally biased region" description="Polar residues" evidence="3">
    <location>
        <begin position="296"/>
        <end position="311"/>
    </location>
</feature>
<dbReference type="GO" id="GO:0003676">
    <property type="term" value="F:nucleic acid binding"/>
    <property type="evidence" value="ECO:0007669"/>
    <property type="project" value="InterPro"/>
</dbReference>
<dbReference type="Pfam" id="PF07727">
    <property type="entry name" value="RVT_2"/>
    <property type="match status" value="1"/>
</dbReference>
<dbReference type="InterPro" id="IPR039537">
    <property type="entry name" value="Retrotran_Ty1/copia-like"/>
</dbReference>
<dbReference type="PANTHER" id="PTHR42648:SF28">
    <property type="entry name" value="TRANSPOSON-ENCODED PROTEIN WITH RIBONUCLEASE H-LIKE AND RETROVIRUS ZINC FINGER-LIKE DOMAINS"/>
    <property type="match status" value="1"/>
</dbReference>
<dbReference type="GO" id="GO:0015074">
    <property type="term" value="P:DNA integration"/>
    <property type="evidence" value="ECO:0007669"/>
    <property type="project" value="InterPro"/>
</dbReference>
<name>A0AAV3P278_LITER</name>
<accession>A0AAV3P278</accession>
<organism evidence="5 6">
    <name type="scientific">Lithospermum erythrorhizon</name>
    <name type="common">Purple gromwell</name>
    <name type="synonym">Lithospermum officinale var. erythrorhizon</name>
    <dbReference type="NCBI Taxonomy" id="34254"/>
    <lineage>
        <taxon>Eukaryota</taxon>
        <taxon>Viridiplantae</taxon>
        <taxon>Streptophyta</taxon>
        <taxon>Embryophyta</taxon>
        <taxon>Tracheophyta</taxon>
        <taxon>Spermatophyta</taxon>
        <taxon>Magnoliopsida</taxon>
        <taxon>eudicotyledons</taxon>
        <taxon>Gunneridae</taxon>
        <taxon>Pentapetalae</taxon>
        <taxon>asterids</taxon>
        <taxon>lamiids</taxon>
        <taxon>Boraginales</taxon>
        <taxon>Boraginaceae</taxon>
        <taxon>Boraginoideae</taxon>
        <taxon>Lithospermeae</taxon>
        <taxon>Lithospermum</taxon>
    </lineage>
</organism>
<dbReference type="Pfam" id="PF25597">
    <property type="entry name" value="SH3_retrovirus"/>
    <property type="match status" value="1"/>
</dbReference>
<evidence type="ECO:0000256" key="2">
    <source>
        <dbReference type="ARBA" id="ARBA00022801"/>
    </source>
</evidence>
<keyword evidence="5" id="KW-0812">Transmembrane</keyword>
<dbReference type="InterPro" id="IPR001584">
    <property type="entry name" value="Integrase_cat-core"/>
</dbReference>
<dbReference type="InterPro" id="IPR012337">
    <property type="entry name" value="RNaseH-like_sf"/>
</dbReference>
<comment type="caution">
    <text evidence="5">The sequence shown here is derived from an EMBL/GenBank/DDBJ whole genome shotgun (WGS) entry which is preliminary data.</text>
</comment>
<dbReference type="CDD" id="cd09272">
    <property type="entry name" value="RNase_HI_RT_Ty1"/>
    <property type="match status" value="1"/>
</dbReference>
<sequence>MCEECILGKQKRVSFQTSGRTPKKERLELIYSDVWGPTTTSSIGGKYYFVTFIDDHSRKVWVYFIKHKYEVFEFFKRWKAMVENETGLKIKKFKTDNSGEYEDNTFKKICYDHGIRLERTVPGTPQHNGIDERMNRTLIEKAKSIRIQSGLQKQFWAEVVHTTAYLINRGPSTHLEYKIPEKVWSGKEINLSHLKVFDCVAYVHISDRGRNKLDPKSKKCTFIGYGGDEFGYRIWDDENKKVIRTRDVIFDERIMYKDRDKIDTSDSAQSGPIFVDYVPHTTMTKSIIRNPQQEDYVGQTSSPQSNMIQPSSPAPVLRRSTRPHVQNKRYMDYLLLTDEVEPECYDETCLTSDASKWDLVMKDEMQSLISNQTWELVELPKGKKALHNKWVYRVKKEHDGFKRYKAPLVVKGFQQKERVNYNEIFAPVAKLNTIRTILSIVVIEDLHLEQLDVKMAFLHGNLDEEIYMHQPEGFSKIGKGNMLCKLKKSLYGLKQAQDSGTKSLITLCTMKISRSATLTTVVISKEAEYVAIIEASKEMIWLRGLLTELGFKQKNNVLYTDSQSAIHLAKNSAFHTRTKHIDIQYHFIRSLLENEVLTLGKIQGAKNPADMLTKTDAKRKWRKRWSAVSNASRKGVRVWIVFRFEENIHRGVWVLDEPPSVFGEEGKVEVVEMFEIQTFMFFVKT</sequence>
<dbReference type="SUPFAM" id="SSF53098">
    <property type="entry name" value="Ribonuclease H-like"/>
    <property type="match status" value="1"/>
</dbReference>
<dbReference type="EMBL" id="BAABME010000761">
    <property type="protein sequence ID" value="GAA0145303.1"/>
    <property type="molecule type" value="Genomic_DNA"/>
</dbReference>
<keyword evidence="2" id="KW-0378">Hydrolase</keyword>
<proteinExistence type="predicted"/>
<keyword evidence="1" id="KW-0479">Metal-binding</keyword>
<dbReference type="AlphaFoldDB" id="A0AAV3P278"/>
<dbReference type="Proteomes" id="UP001454036">
    <property type="component" value="Unassembled WGS sequence"/>
</dbReference>
<keyword evidence="6" id="KW-1185">Reference proteome</keyword>
<dbReference type="PROSITE" id="PS50994">
    <property type="entry name" value="INTEGRASE"/>
    <property type="match status" value="1"/>
</dbReference>
<evidence type="ECO:0000259" key="4">
    <source>
        <dbReference type="PROSITE" id="PS50994"/>
    </source>
</evidence>
<dbReference type="Gene3D" id="3.30.420.10">
    <property type="entry name" value="Ribonuclease H-like superfamily/Ribonuclease H"/>
    <property type="match status" value="1"/>
</dbReference>
<evidence type="ECO:0000313" key="6">
    <source>
        <dbReference type="Proteomes" id="UP001454036"/>
    </source>
</evidence>
<dbReference type="InterPro" id="IPR013103">
    <property type="entry name" value="RVT_2"/>
</dbReference>
<dbReference type="Pfam" id="PF00665">
    <property type="entry name" value="rve"/>
    <property type="match status" value="1"/>
</dbReference>
<protein>
    <submittedName>
        <fullName evidence="5">Transmembrane signal receptor</fullName>
    </submittedName>
</protein>
<dbReference type="InterPro" id="IPR036397">
    <property type="entry name" value="RNaseH_sf"/>
</dbReference>
<gene>
    <name evidence="5" type="ORF">LIER_05529</name>
</gene>
<dbReference type="GO" id="GO:0046872">
    <property type="term" value="F:metal ion binding"/>
    <property type="evidence" value="ECO:0007669"/>
    <property type="project" value="UniProtKB-KW"/>
</dbReference>
<dbReference type="InterPro" id="IPR057670">
    <property type="entry name" value="SH3_retrovirus"/>
</dbReference>
<dbReference type="GO" id="GO:0016787">
    <property type="term" value="F:hydrolase activity"/>
    <property type="evidence" value="ECO:0007669"/>
    <property type="project" value="UniProtKB-KW"/>
</dbReference>
<feature type="region of interest" description="Disordered" evidence="3">
    <location>
        <begin position="296"/>
        <end position="321"/>
    </location>
</feature>
<feature type="domain" description="Integrase catalytic" evidence="4">
    <location>
        <begin position="18"/>
        <end position="188"/>
    </location>
</feature>
<reference evidence="5 6" key="1">
    <citation type="submission" date="2024-01" db="EMBL/GenBank/DDBJ databases">
        <title>The complete chloroplast genome sequence of Lithospermum erythrorhizon: insights into the phylogenetic relationship among Boraginaceae species and the maternal lineages of purple gromwells.</title>
        <authorList>
            <person name="Okada T."/>
            <person name="Watanabe K."/>
        </authorList>
    </citation>
    <scope>NUCLEOTIDE SEQUENCE [LARGE SCALE GENOMIC DNA]</scope>
</reference>
<evidence type="ECO:0000313" key="5">
    <source>
        <dbReference type="EMBL" id="GAA0145303.1"/>
    </source>
</evidence>
<keyword evidence="5" id="KW-0472">Membrane</keyword>
<dbReference type="PANTHER" id="PTHR42648">
    <property type="entry name" value="TRANSPOSASE, PUTATIVE-RELATED"/>
    <property type="match status" value="1"/>
</dbReference>
<evidence type="ECO:0000256" key="1">
    <source>
        <dbReference type="ARBA" id="ARBA00022723"/>
    </source>
</evidence>
<evidence type="ECO:0000256" key="3">
    <source>
        <dbReference type="SAM" id="MobiDB-lite"/>
    </source>
</evidence>